<comment type="subunit">
    <text evidence="5">Heterodimer of a catalytic subunit and an accessory subunit.</text>
</comment>
<gene>
    <name evidence="8" type="ORF">POCULU_LOCUS2227</name>
</gene>
<feature type="binding site" evidence="5">
    <location>
        <position position="318"/>
    </location>
    <ligand>
        <name>Zn(2+)</name>
        <dbReference type="ChEBI" id="CHEBI:29105"/>
    </ligand>
</feature>
<keyword evidence="2 5" id="KW-0819">tRNA processing</keyword>
<protein>
    <recommendedName>
        <fullName evidence="5">Queuine tRNA-ribosyltransferase accessory subunit 2</fullName>
    </recommendedName>
    <alternativeName>
        <fullName evidence="5">Queuine tRNA-ribosyltransferase domain-containing protein 1</fullName>
    </alternativeName>
</protein>
<dbReference type="EMBL" id="CAJVPJ010000200">
    <property type="protein sequence ID" value="CAG8494059.1"/>
    <property type="molecule type" value="Genomic_DNA"/>
</dbReference>
<dbReference type="GO" id="GO:0046872">
    <property type="term" value="F:metal ion binding"/>
    <property type="evidence" value="ECO:0007669"/>
    <property type="project" value="UniProtKB-KW"/>
</dbReference>
<feature type="transmembrane region" description="Helical" evidence="6">
    <location>
        <begin position="338"/>
        <end position="356"/>
    </location>
</feature>
<keyword evidence="6" id="KW-0812">Transmembrane</keyword>
<keyword evidence="6" id="KW-0472">Membrane</keyword>
<evidence type="ECO:0000313" key="8">
    <source>
        <dbReference type="EMBL" id="CAG8494059.1"/>
    </source>
</evidence>
<dbReference type="SUPFAM" id="SSF51713">
    <property type="entry name" value="tRNA-guanine transglycosylase"/>
    <property type="match status" value="1"/>
</dbReference>
<dbReference type="NCBIfam" id="TIGR00449">
    <property type="entry name" value="tgt_general"/>
    <property type="match status" value="1"/>
</dbReference>
<dbReference type="InterPro" id="IPR050852">
    <property type="entry name" value="Queuine_tRNA-ribosyltrfase"/>
</dbReference>
<feature type="binding site" evidence="5">
    <location>
        <position position="347"/>
    </location>
    <ligand>
        <name>Zn(2+)</name>
        <dbReference type="ChEBI" id="CHEBI:29105"/>
    </ligand>
</feature>
<dbReference type="InterPro" id="IPR028592">
    <property type="entry name" value="QTRTD1"/>
</dbReference>
<sequence>MAPLLFTVLNNEISLRLGRLSLASKILDTPNCILNTVRGSVLHLTPDNLRLLPFQAVGITLEQLYPASLDVQPPASTKFPGGAHEFFNLQEYLLYFDIHDPVKQVKARINSDKFISVRTHQGIRQLTLANYLLYMNAYKPDFFAAFSDSLIQKNHGDKRVQKSVDRTLKWLDDTLDRMEEDANVFGMLGGHNIREERVRSAQETVKRNVAGFVLNVSDIGDTSEERLDLLRTSLNHLPQEKPRLVYGLGTPGDILRAVSEGVDLFDTSYPSEMADNGHAFTFKFATDSNVSDVTTLSINLWDKSFARDFQPFVTSCECHACQNYTRAYTHHLLIAHEMLASVLLISHNLFVYGRFFERIRNSIKMKTFDEDMRQFLLRHEGQAQIEHSMKHDVEPKRKTDY</sequence>
<name>A0A9N8ZGC2_9GLOM</name>
<accession>A0A9N8ZGC2</accession>
<keyword evidence="6" id="KW-1133">Transmembrane helix</keyword>
<reference evidence="8" key="1">
    <citation type="submission" date="2021-06" db="EMBL/GenBank/DDBJ databases">
        <authorList>
            <person name="Kallberg Y."/>
            <person name="Tangrot J."/>
            <person name="Rosling A."/>
        </authorList>
    </citation>
    <scope>NUCLEOTIDE SEQUENCE</scope>
    <source>
        <strain evidence="8">IA702</strain>
    </source>
</reference>
<feature type="binding site" evidence="5">
    <location>
        <position position="321"/>
    </location>
    <ligand>
        <name>Zn(2+)</name>
        <dbReference type="ChEBI" id="CHEBI:29105"/>
    </ligand>
</feature>
<evidence type="ECO:0000256" key="2">
    <source>
        <dbReference type="ARBA" id="ARBA00022694"/>
    </source>
</evidence>
<dbReference type="Proteomes" id="UP000789572">
    <property type="component" value="Unassembled WGS sequence"/>
</dbReference>
<dbReference type="InterPro" id="IPR036511">
    <property type="entry name" value="TGT-like_sf"/>
</dbReference>
<keyword evidence="3 5" id="KW-0479">Metal-binding</keyword>
<evidence type="ECO:0000256" key="1">
    <source>
        <dbReference type="ARBA" id="ARBA00022490"/>
    </source>
</evidence>
<dbReference type="InterPro" id="IPR002616">
    <property type="entry name" value="tRNA_ribo_trans-like"/>
</dbReference>
<evidence type="ECO:0000256" key="4">
    <source>
        <dbReference type="ARBA" id="ARBA00022833"/>
    </source>
</evidence>
<dbReference type="OrthoDB" id="27601at2759"/>
<organism evidence="8 9">
    <name type="scientific">Paraglomus occultum</name>
    <dbReference type="NCBI Taxonomy" id="144539"/>
    <lineage>
        <taxon>Eukaryota</taxon>
        <taxon>Fungi</taxon>
        <taxon>Fungi incertae sedis</taxon>
        <taxon>Mucoromycota</taxon>
        <taxon>Glomeromycotina</taxon>
        <taxon>Glomeromycetes</taxon>
        <taxon>Paraglomerales</taxon>
        <taxon>Paraglomeraceae</taxon>
        <taxon>Paraglomus</taxon>
    </lineage>
</organism>
<dbReference type="GO" id="GO:0005737">
    <property type="term" value="C:cytoplasm"/>
    <property type="evidence" value="ECO:0007669"/>
    <property type="project" value="UniProtKB-SubCell"/>
</dbReference>
<dbReference type="HAMAP" id="MF_03043">
    <property type="entry name" value="QTRT2"/>
    <property type="match status" value="1"/>
</dbReference>
<dbReference type="PANTHER" id="PTHR46064:SF1">
    <property type="entry name" value="QUEUINE TRNA-RIBOSYLTRANSFERASE ACCESSORY SUBUNIT 2"/>
    <property type="match status" value="1"/>
</dbReference>
<dbReference type="Gene3D" id="3.20.20.105">
    <property type="entry name" value="Queuine tRNA-ribosyltransferase-like"/>
    <property type="match status" value="1"/>
</dbReference>
<evidence type="ECO:0000313" key="9">
    <source>
        <dbReference type="Proteomes" id="UP000789572"/>
    </source>
</evidence>
<comment type="subcellular location">
    <subcellularLocation>
        <location evidence="5">Cytoplasm</location>
    </subcellularLocation>
</comment>
<dbReference type="AlphaFoldDB" id="A0A9N8ZGC2"/>
<dbReference type="PANTHER" id="PTHR46064">
    <property type="entry name" value="QUEUINE TRNA-RIBOSYLTRANSFERASE ACCESSORY SUBUNIT 2"/>
    <property type="match status" value="1"/>
</dbReference>
<keyword evidence="1 5" id="KW-0963">Cytoplasm</keyword>
<proteinExistence type="inferred from homology"/>
<keyword evidence="9" id="KW-1185">Reference proteome</keyword>
<evidence type="ECO:0000256" key="5">
    <source>
        <dbReference type="HAMAP-Rule" id="MF_03043"/>
    </source>
</evidence>
<evidence type="ECO:0000259" key="7">
    <source>
        <dbReference type="Pfam" id="PF01702"/>
    </source>
</evidence>
<dbReference type="GO" id="GO:0006400">
    <property type="term" value="P:tRNA modification"/>
    <property type="evidence" value="ECO:0007669"/>
    <property type="project" value="InterPro"/>
</dbReference>
<comment type="caution">
    <text evidence="8">The sequence shown here is derived from an EMBL/GenBank/DDBJ whole genome shotgun (WGS) entry which is preliminary data.</text>
</comment>
<comment type="cofactor">
    <cofactor evidence="5">
        <name>Zn(2+)</name>
        <dbReference type="ChEBI" id="CHEBI:29105"/>
    </cofactor>
    <text evidence="5">Binds 1 zinc ion per subunit.</text>
</comment>
<feature type="binding site" evidence="5">
    <location>
        <position position="316"/>
    </location>
    <ligand>
        <name>Zn(2+)</name>
        <dbReference type="ChEBI" id="CHEBI:29105"/>
    </ligand>
</feature>
<dbReference type="GO" id="GO:0008479">
    <property type="term" value="F:tRNA-guanosine(34) queuine transglycosylase activity"/>
    <property type="evidence" value="ECO:0007669"/>
    <property type="project" value="UniProtKB-UniRule"/>
</dbReference>
<feature type="domain" description="tRNA-guanine(15) transglycosylase-like" evidence="7">
    <location>
        <begin position="16"/>
        <end position="380"/>
    </location>
</feature>
<keyword evidence="4 5" id="KW-0862">Zinc</keyword>
<dbReference type="Pfam" id="PF01702">
    <property type="entry name" value="TGT"/>
    <property type="match status" value="1"/>
</dbReference>
<evidence type="ECO:0000256" key="6">
    <source>
        <dbReference type="SAM" id="Phobius"/>
    </source>
</evidence>
<evidence type="ECO:0000256" key="3">
    <source>
        <dbReference type="ARBA" id="ARBA00022723"/>
    </source>
</evidence>
<comment type="function">
    <text evidence="5">Non-catalytic subunit of the queuine tRNA-ribosyltransferase (TGT) that catalyzes the base-exchange of a guanine (G) residue with queuine (Q) at position 34 (anticodon wobble position) in tRNAs with GU(N) anticodons (tRNA-Asp, -Asn, -His and -Tyr), resulting in the hypermodified nucleoside queuosine (7-(((4,5-cis-dihydroxy-2-cyclopenten-1-yl)amino)methyl)-7-deazaguanosine).</text>
</comment>
<comment type="similarity">
    <text evidence="5">Belongs to the queuine tRNA-ribosyltransferase family. QTRT2 subfamily.</text>
</comment>